<protein>
    <submittedName>
        <fullName evidence="3">Uncharacterized protein</fullName>
    </submittedName>
</protein>
<name>A0A7S0DCV8_9EUKA</name>
<feature type="compositionally biased region" description="Polar residues" evidence="1">
    <location>
        <begin position="67"/>
        <end position="84"/>
    </location>
</feature>
<proteinExistence type="predicted"/>
<evidence type="ECO:0000256" key="2">
    <source>
        <dbReference type="SAM" id="Phobius"/>
    </source>
</evidence>
<feature type="region of interest" description="Disordered" evidence="1">
    <location>
        <begin position="67"/>
        <end position="123"/>
    </location>
</feature>
<accession>A0A7S0DCV8</accession>
<keyword evidence="2" id="KW-0472">Membrane</keyword>
<keyword evidence="2" id="KW-0812">Transmembrane</keyword>
<feature type="transmembrane region" description="Helical" evidence="2">
    <location>
        <begin position="20"/>
        <end position="39"/>
    </location>
</feature>
<evidence type="ECO:0000313" key="3">
    <source>
        <dbReference type="EMBL" id="CAD8450501.1"/>
    </source>
</evidence>
<dbReference type="EMBL" id="HBEM01015251">
    <property type="protein sequence ID" value="CAD8450501.1"/>
    <property type="molecule type" value="Transcribed_RNA"/>
</dbReference>
<evidence type="ECO:0000256" key="1">
    <source>
        <dbReference type="SAM" id="MobiDB-lite"/>
    </source>
</evidence>
<reference evidence="3" key="1">
    <citation type="submission" date="2021-01" db="EMBL/GenBank/DDBJ databases">
        <authorList>
            <person name="Corre E."/>
            <person name="Pelletier E."/>
            <person name="Niang G."/>
            <person name="Scheremetjew M."/>
            <person name="Finn R."/>
            <person name="Kale V."/>
            <person name="Holt S."/>
            <person name="Cochrane G."/>
            <person name="Meng A."/>
            <person name="Brown T."/>
            <person name="Cohen L."/>
        </authorList>
    </citation>
    <scope>NUCLEOTIDE SEQUENCE</scope>
    <source>
        <strain evidence="3">CCMP2058</strain>
    </source>
</reference>
<dbReference type="AlphaFoldDB" id="A0A7S0DCV8"/>
<keyword evidence="2" id="KW-1133">Transmembrane helix</keyword>
<gene>
    <name evidence="3" type="ORF">LAMO00422_LOCUS10520</name>
</gene>
<sequence length="123" mass="13248">MAGSSSFSRRYIKHRSKRGASSSMLTVAWMIFVFIGAAYTNPTLFSFTVSTTTKGFGEANALTTPTVQTVDPSNRNPNPAQSNVEGDEISSQDSVPDPLDLMKTANLPRGFDPAPVDSEDDNI</sequence>
<organism evidence="3">
    <name type="scientific">Amorphochlora amoebiformis</name>
    <dbReference type="NCBI Taxonomy" id="1561963"/>
    <lineage>
        <taxon>Eukaryota</taxon>
        <taxon>Sar</taxon>
        <taxon>Rhizaria</taxon>
        <taxon>Cercozoa</taxon>
        <taxon>Chlorarachniophyceae</taxon>
        <taxon>Amorphochlora</taxon>
    </lineage>
</organism>